<dbReference type="Pfam" id="PF02472">
    <property type="entry name" value="ExbD"/>
    <property type="match status" value="1"/>
</dbReference>
<dbReference type="PANTHER" id="PTHR30558:SF3">
    <property type="entry name" value="BIOPOLYMER TRANSPORT PROTEIN EXBD-RELATED"/>
    <property type="match status" value="1"/>
</dbReference>
<evidence type="ECO:0000256" key="3">
    <source>
        <dbReference type="ARBA" id="ARBA00022475"/>
    </source>
</evidence>
<keyword evidence="7" id="KW-0813">Transport</keyword>
<dbReference type="Proteomes" id="UP000316292">
    <property type="component" value="Unassembled WGS sequence"/>
</dbReference>
<organism evidence="8 9">
    <name type="scientific">Eiseniibacteriota bacterium</name>
    <dbReference type="NCBI Taxonomy" id="2212470"/>
    <lineage>
        <taxon>Bacteria</taxon>
        <taxon>Candidatus Eiseniibacteriota</taxon>
    </lineage>
</organism>
<dbReference type="InterPro" id="IPR003400">
    <property type="entry name" value="ExbD"/>
</dbReference>
<evidence type="ECO:0000256" key="2">
    <source>
        <dbReference type="ARBA" id="ARBA00005811"/>
    </source>
</evidence>
<keyword evidence="4 7" id="KW-0812">Transmembrane</keyword>
<dbReference type="PANTHER" id="PTHR30558">
    <property type="entry name" value="EXBD MEMBRANE COMPONENT OF PMF-DRIVEN MACROMOLECULE IMPORT SYSTEM"/>
    <property type="match status" value="1"/>
</dbReference>
<accession>A0A538SDH9</accession>
<evidence type="ECO:0000256" key="7">
    <source>
        <dbReference type="RuleBase" id="RU003879"/>
    </source>
</evidence>
<evidence type="ECO:0000256" key="5">
    <source>
        <dbReference type="ARBA" id="ARBA00022989"/>
    </source>
</evidence>
<dbReference type="GO" id="GO:0005886">
    <property type="term" value="C:plasma membrane"/>
    <property type="evidence" value="ECO:0007669"/>
    <property type="project" value="UniProtKB-SubCell"/>
</dbReference>
<dbReference type="GO" id="GO:0022857">
    <property type="term" value="F:transmembrane transporter activity"/>
    <property type="evidence" value="ECO:0007669"/>
    <property type="project" value="InterPro"/>
</dbReference>
<evidence type="ECO:0000256" key="4">
    <source>
        <dbReference type="ARBA" id="ARBA00022692"/>
    </source>
</evidence>
<dbReference type="GO" id="GO:0015031">
    <property type="term" value="P:protein transport"/>
    <property type="evidence" value="ECO:0007669"/>
    <property type="project" value="UniProtKB-KW"/>
</dbReference>
<keyword evidence="5" id="KW-1133">Transmembrane helix</keyword>
<gene>
    <name evidence="8" type="ORF">E6K71_05050</name>
</gene>
<comment type="similarity">
    <text evidence="2 7">Belongs to the ExbD/TolR family.</text>
</comment>
<keyword evidence="7" id="KW-0653">Protein transport</keyword>
<evidence type="ECO:0000313" key="8">
    <source>
        <dbReference type="EMBL" id="TMQ49431.1"/>
    </source>
</evidence>
<sequence length="136" mass="14973">MKIRRRARHHNAIPTASMADIAMLLLIFFLSTTIFKAREALSVHLPGATTGEHFRREEAIRVWVGPRGEVAFNDASVPMELVGTVLAEKLAANPSLSIALYADARVPYATVARVLDEVERAHAPRVTLTTESRGSR</sequence>
<evidence type="ECO:0000313" key="9">
    <source>
        <dbReference type="Proteomes" id="UP000316292"/>
    </source>
</evidence>
<keyword evidence="3" id="KW-1003">Cell membrane</keyword>
<dbReference type="EMBL" id="VBOR01000057">
    <property type="protein sequence ID" value="TMQ49431.1"/>
    <property type="molecule type" value="Genomic_DNA"/>
</dbReference>
<keyword evidence="6" id="KW-0472">Membrane</keyword>
<dbReference type="AlphaFoldDB" id="A0A538SDH9"/>
<comment type="caution">
    <text evidence="8">The sequence shown here is derived from an EMBL/GenBank/DDBJ whole genome shotgun (WGS) entry which is preliminary data.</text>
</comment>
<evidence type="ECO:0000256" key="6">
    <source>
        <dbReference type="ARBA" id="ARBA00023136"/>
    </source>
</evidence>
<dbReference type="Gene3D" id="3.30.420.270">
    <property type="match status" value="1"/>
</dbReference>
<evidence type="ECO:0000256" key="1">
    <source>
        <dbReference type="ARBA" id="ARBA00004162"/>
    </source>
</evidence>
<reference evidence="8 9" key="1">
    <citation type="journal article" date="2019" name="Nat. Microbiol.">
        <title>Mediterranean grassland soil C-N compound turnover is dependent on rainfall and depth, and is mediated by genomically divergent microorganisms.</title>
        <authorList>
            <person name="Diamond S."/>
            <person name="Andeer P.F."/>
            <person name="Li Z."/>
            <person name="Crits-Christoph A."/>
            <person name="Burstein D."/>
            <person name="Anantharaman K."/>
            <person name="Lane K.R."/>
            <person name="Thomas B.C."/>
            <person name="Pan C."/>
            <person name="Northen T.R."/>
            <person name="Banfield J.F."/>
        </authorList>
    </citation>
    <scope>NUCLEOTIDE SEQUENCE [LARGE SCALE GENOMIC DNA]</scope>
    <source>
        <strain evidence="8">WS_1</strain>
    </source>
</reference>
<comment type="subcellular location">
    <subcellularLocation>
        <location evidence="1">Cell membrane</location>
        <topology evidence="1">Single-pass membrane protein</topology>
    </subcellularLocation>
    <subcellularLocation>
        <location evidence="7">Cell membrane</location>
        <topology evidence="7">Single-pass type II membrane protein</topology>
    </subcellularLocation>
</comment>
<name>A0A538SDH9_UNCEI</name>
<proteinExistence type="inferred from homology"/>
<protein>
    <submittedName>
        <fullName evidence="8">Biopolymer transporter ExbD</fullName>
    </submittedName>
</protein>